<dbReference type="AlphaFoldDB" id="A0ABD6YYC2"/>
<evidence type="ECO:0000313" key="2">
    <source>
        <dbReference type="Proteomes" id="UP000422837"/>
    </source>
</evidence>
<proteinExistence type="predicted"/>
<dbReference type="Proteomes" id="UP000422837">
    <property type="component" value="Chromosome"/>
</dbReference>
<reference evidence="1 2" key="1">
    <citation type="submission" date="2019-11" db="EMBL/GenBank/DDBJ databases">
        <title>Detection and genome characteristic of a blood enterococcus casselifavus isolate from Zhengzhou,china.</title>
        <authorList>
            <person name="Wen P."/>
        </authorList>
    </citation>
    <scope>NUCLEOTIDE SEQUENCE [LARGE SCALE GENOMIC DNA]</scope>
    <source>
        <strain evidence="1 2">EC291</strain>
    </source>
</reference>
<name>A0ABD6YYC2_ENTCA</name>
<accession>A0ABD6YYC2</accession>
<evidence type="ECO:0000313" key="1">
    <source>
        <dbReference type="EMBL" id="QGN29164.1"/>
    </source>
</evidence>
<dbReference type="RefSeq" id="WP_154694350.1">
    <property type="nucleotide sequence ID" value="NZ_CP046123.1"/>
</dbReference>
<sequence>MNVSEERKIITGTISGATFVSADIEPSIIVDGKNYTASEFNKAVEMLKQPQLNENQQIVLGQLKINAGSNGSLTKAIHSLFNLLTISSNQLEKDCTEGLLKSKNALARLTRKQAAEVLLVFAQWSLEQEEE</sequence>
<dbReference type="EMBL" id="CP046123">
    <property type="protein sequence ID" value="QGN29164.1"/>
    <property type="molecule type" value="Genomic_DNA"/>
</dbReference>
<organism evidence="1 2">
    <name type="scientific">Enterococcus casseliflavus</name>
    <name type="common">Enterococcus flavescens</name>
    <dbReference type="NCBI Taxonomy" id="37734"/>
    <lineage>
        <taxon>Bacteria</taxon>
        <taxon>Bacillati</taxon>
        <taxon>Bacillota</taxon>
        <taxon>Bacilli</taxon>
        <taxon>Lactobacillales</taxon>
        <taxon>Enterococcaceae</taxon>
        <taxon>Enterococcus</taxon>
    </lineage>
</organism>
<protein>
    <submittedName>
        <fullName evidence="1">Uncharacterized protein</fullName>
    </submittedName>
</protein>
<gene>
    <name evidence="1" type="ORF">GFU50_06470</name>
</gene>